<dbReference type="PRINTS" id="PR00996">
    <property type="entry name" value="CHERMTFRASE"/>
</dbReference>
<dbReference type="Pfam" id="PF01739">
    <property type="entry name" value="CheR"/>
    <property type="match status" value="1"/>
</dbReference>
<dbReference type="Pfam" id="PF03705">
    <property type="entry name" value="CheR_N"/>
    <property type="match status" value="1"/>
</dbReference>
<reference evidence="5 6" key="1">
    <citation type="submission" date="2015-09" db="EMBL/GenBank/DDBJ databases">
        <title>Bacillus cereus food isolates.</title>
        <authorList>
            <person name="Boekhorst J."/>
        </authorList>
    </citation>
    <scope>NUCLEOTIDE SEQUENCE [LARGE SCALE GENOMIC DNA]</scope>
    <source>
        <strain evidence="5 6">B4088</strain>
    </source>
</reference>
<dbReference type="PANTHER" id="PTHR24422">
    <property type="entry name" value="CHEMOTAXIS PROTEIN METHYLTRANSFERASE"/>
    <property type="match status" value="1"/>
</dbReference>
<dbReference type="CDD" id="cd02440">
    <property type="entry name" value="AdoMet_MTases"/>
    <property type="match status" value="1"/>
</dbReference>
<proteinExistence type="predicted"/>
<dbReference type="SMART" id="SM00138">
    <property type="entry name" value="MeTrc"/>
    <property type="match status" value="1"/>
</dbReference>
<dbReference type="InterPro" id="IPR050903">
    <property type="entry name" value="Bact_Chemotaxis_MeTrfase"/>
</dbReference>
<evidence type="ECO:0000313" key="5">
    <source>
        <dbReference type="EMBL" id="KZD71993.1"/>
    </source>
</evidence>
<dbReference type="RefSeq" id="WP_063259679.1">
    <property type="nucleotide sequence ID" value="NZ_LJKE01000015.1"/>
</dbReference>
<dbReference type="Proteomes" id="UP000076482">
    <property type="component" value="Unassembled WGS sequence"/>
</dbReference>
<dbReference type="Gene3D" id="3.40.50.150">
    <property type="entry name" value="Vaccinia Virus protein VP39"/>
    <property type="match status" value="1"/>
</dbReference>
<dbReference type="InterPro" id="IPR022642">
    <property type="entry name" value="CheR_C"/>
</dbReference>
<name>A0A164QPF6_BACCE</name>
<gene>
    <name evidence="5" type="ORF">B4088_0454</name>
</gene>
<comment type="caution">
    <text evidence="5">The sequence shown here is derived from an EMBL/GenBank/DDBJ whole genome shotgun (WGS) entry which is preliminary data.</text>
</comment>
<evidence type="ECO:0000259" key="4">
    <source>
        <dbReference type="PROSITE" id="PS50123"/>
    </source>
</evidence>
<dbReference type="PATRIC" id="fig|1396.535.peg.4205"/>
<protein>
    <submittedName>
        <fullName evidence="5">Chemotaxis protein methyltransferase CheR</fullName>
    </submittedName>
</protein>
<accession>A0A164QPF6</accession>
<dbReference type="InterPro" id="IPR029063">
    <property type="entry name" value="SAM-dependent_MTases_sf"/>
</dbReference>
<dbReference type="SUPFAM" id="SSF53335">
    <property type="entry name" value="S-adenosyl-L-methionine-dependent methyltransferases"/>
    <property type="match status" value="1"/>
</dbReference>
<dbReference type="InterPro" id="IPR000780">
    <property type="entry name" value="CheR_MeTrfase"/>
</dbReference>
<keyword evidence="1 5" id="KW-0489">Methyltransferase</keyword>
<keyword evidence="3" id="KW-0949">S-adenosyl-L-methionine</keyword>
<dbReference type="GO" id="GO:0032259">
    <property type="term" value="P:methylation"/>
    <property type="evidence" value="ECO:0007669"/>
    <property type="project" value="UniProtKB-KW"/>
</dbReference>
<dbReference type="SUPFAM" id="SSF47757">
    <property type="entry name" value="Chemotaxis receptor methyltransferase CheR, N-terminal domain"/>
    <property type="match status" value="1"/>
</dbReference>
<dbReference type="InterPro" id="IPR022641">
    <property type="entry name" value="CheR_N"/>
</dbReference>
<organism evidence="5 6">
    <name type="scientific">Bacillus cereus</name>
    <dbReference type="NCBI Taxonomy" id="1396"/>
    <lineage>
        <taxon>Bacteria</taxon>
        <taxon>Bacillati</taxon>
        <taxon>Bacillota</taxon>
        <taxon>Bacilli</taxon>
        <taxon>Bacillales</taxon>
        <taxon>Bacillaceae</taxon>
        <taxon>Bacillus</taxon>
        <taxon>Bacillus cereus group</taxon>
    </lineage>
</organism>
<sequence length="261" mass="31317">MIQYTDDAEYEEFIKQLHVKKGFDLSQYKENQMNRRLRNFYDRYAFKNYKSFLVGLMEDDILYEEFLNKVTINVTNFFRNPNRWEYVEKEILPRFANQPNIKCWSAACSSGEEPYTLAMLGKKTGVLSRMDILATDLDKRILERAKSGEYELSEIGDIPYVHQEENFVMEKEIMKINPRLKEKVRFKYHNLLMDNFECEFDLIICRNVMIYFTEEAKEQLYRKFNQALKPGGIFFTGSTEQIFNPERYGFESLEASFYRKK</sequence>
<dbReference type="PANTHER" id="PTHR24422:SF19">
    <property type="entry name" value="CHEMOTAXIS PROTEIN METHYLTRANSFERASE"/>
    <property type="match status" value="1"/>
</dbReference>
<feature type="domain" description="CheR-type methyltransferase" evidence="4">
    <location>
        <begin position="1"/>
        <end position="261"/>
    </location>
</feature>
<evidence type="ECO:0000313" key="6">
    <source>
        <dbReference type="Proteomes" id="UP000076482"/>
    </source>
</evidence>
<evidence type="ECO:0000256" key="2">
    <source>
        <dbReference type="ARBA" id="ARBA00022679"/>
    </source>
</evidence>
<dbReference type="PROSITE" id="PS50123">
    <property type="entry name" value="CHER"/>
    <property type="match status" value="1"/>
</dbReference>
<evidence type="ECO:0000256" key="1">
    <source>
        <dbReference type="ARBA" id="ARBA00022603"/>
    </source>
</evidence>
<dbReference type="AlphaFoldDB" id="A0A164QPF6"/>
<evidence type="ECO:0000256" key="3">
    <source>
        <dbReference type="ARBA" id="ARBA00022691"/>
    </source>
</evidence>
<keyword evidence="2 5" id="KW-0808">Transferase</keyword>
<dbReference type="EMBL" id="LJKE01000015">
    <property type="protein sequence ID" value="KZD71993.1"/>
    <property type="molecule type" value="Genomic_DNA"/>
</dbReference>
<dbReference type="GO" id="GO:0008757">
    <property type="term" value="F:S-adenosylmethionine-dependent methyltransferase activity"/>
    <property type="evidence" value="ECO:0007669"/>
    <property type="project" value="InterPro"/>
</dbReference>